<keyword evidence="2" id="KW-1133">Transmembrane helix</keyword>
<keyword evidence="2" id="KW-0472">Membrane</keyword>
<dbReference type="SMART" id="SM00267">
    <property type="entry name" value="GGDEF"/>
    <property type="match status" value="1"/>
</dbReference>
<gene>
    <name evidence="7" type="ORF">CATMQ487_23350</name>
</gene>
<dbReference type="PANTHER" id="PTHR44757:SF2">
    <property type="entry name" value="BIOFILM ARCHITECTURE MAINTENANCE PROTEIN MBAA"/>
    <property type="match status" value="1"/>
</dbReference>
<dbReference type="Pfam" id="PF08448">
    <property type="entry name" value="PAS_4"/>
    <property type="match status" value="1"/>
</dbReference>
<evidence type="ECO:0000313" key="7">
    <source>
        <dbReference type="EMBL" id="BDI05365.1"/>
    </source>
</evidence>
<dbReference type="PROSITE" id="PS50887">
    <property type="entry name" value="GGDEF"/>
    <property type="match status" value="1"/>
</dbReference>
<dbReference type="InterPro" id="IPR000014">
    <property type="entry name" value="PAS"/>
</dbReference>
<reference evidence="7" key="1">
    <citation type="submission" date="2022-04" db="EMBL/GenBank/DDBJ databases">
        <title>Whole genome sequence of Sphaerotilus sp. FB-5.</title>
        <authorList>
            <person name="Takeda M."/>
            <person name="Narihara S."/>
            <person name="Akimoto M."/>
            <person name="Akimoto R."/>
            <person name="Nishiyashiki S."/>
            <person name="Murakami T."/>
        </authorList>
    </citation>
    <scope>NUCLEOTIDE SEQUENCE</scope>
    <source>
        <strain evidence="7">FB-5</strain>
    </source>
</reference>
<name>A0ABM7YLP5_9BURK</name>
<evidence type="ECO:0000259" key="5">
    <source>
        <dbReference type="PROSITE" id="PS50883"/>
    </source>
</evidence>
<dbReference type="Pfam" id="PF13426">
    <property type="entry name" value="PAS_9"/>
    <property type="match status" value="1"/>
</dbReference>
<dbReference type="InterPro" id="IPR052155">
    <property type="entry name" value="Biofilm_reg_signaling"/>
</dbReference>
<dbReference type="SUPFAM" id="SSF141868">
    <property type="entry name" value="EAL domain-like"/>
    <property type="match status" value="1"/>
</dbReference>
<dbReference type="PANTHER" id="PTHR44757">
    <property type="entry name" value="DIGUANYLATE CYCLASE DGCP"/>
    <property type="match status" value="1"/>
</dbReference>
<organism evidence="7 8">
    <name type="scientific">Sphaerotilus microaerophilus</name>
    <dbReference type="NCBI Taxonomy" id="2914710"/>
    <lineage>
        <taxon>Bacteria</taxon>
        <taxon>Pseudomonadati</taxon>
        <taxon>Pseudomonadota</taxon>
        <taxon>Betaproteobacteria</taxon>
        <taxon>Burkholderiales</taxon>
        <taxon>Sphaerotilaceae</taxon>
        <taxon>Sphaerotilus</taxon>
    </lineage>
</organism>
<dbReference type="Pfam" id="PF00990">
    <property type="entry name" value="GGDEF"/>
    <property type="match status" value="1"/>
</dbReference>
<dbReference type="PROSITE" id="PS50113">
    <property type="entry name" value="PAC"/>
    <property type="match status" value="1"/>
</dbReference>
<evidence type="ECO:0000259" key="6">
    <source>
        <dbReference type="PROSITE" id="PS50887"/>
    </source>
</evidence>
<dbReference type="InterPro" id="IPR029016">
    <property type="entry name" value="GAF-like_dom_sf"/>
</dbReference>
<dbReference type="SUPFAM" id="SSF55785">
    <property type="entry name" value="PYP-like sensor domain (PAS domain)"/>
    <property type="match status" value="2"/>
</dbReference>
<evidence type="ECO:0000256" key="2">
    <source>
        <dbReference type="SAM" id="Phobius"/>
    </source>
</evidence>
<feature type="compositionally biased region" description="Low complexity" evidence="1">
    <location>
        <begin position="391"/>
        <end position="408"/>
    </location>
</feature>
<keyword evidence="8" id="KW-1185">Reference proteome</keyword>
<dbReference type="NCBIfam" id="TIGR00254">
    <property type="entry name" value="GGDEF"/>
    <property type="match status" value="1"/>
</dbReference>
<evidence type="ECO:0000259" key="4">
    <source>
        <dbReference type="PROSITE" id="PS50113"/>
    </source>
</evidence>
<feature type="domain" description="EAL" evidence="5">
    <location>
        <begin position="799"/>
        <end position="1053"/>
    </location>
</feature>
<evidence type="ECO:0000259" key="3">
    <source>
        <dbReference type="PROSITE" id="PS50112"/>
    </source>
</evidence>
<dbReference type="NCBIfam" id="TIGR00229">
    <property type="entry name" value="sensory_box"/>
    <property type="match status" value="1"/>
</dbReference>
<dbReference type="InterPro" id="IPR013656">
    <property type="entry name" value="PAS_4"/>
</dbReference>
<dbReference type="InterPro" id="IPR035919">
    <property type="entry name" value="EAL_sf"/>
</dbReference>
<feature type="region of interest" description="Disordered" evidence="1">
    <location>
        <begin position="383"/>
        <end position="408"/>
    </location>
</feature>
<dbReference type="CDD" id="cd01948">
    <property type="entry name" value="EAL"/>
    <property type="match status" value="1"/>
</dbReference>
<dbReference type="Pfam" id="PF00563">
    <property type="entry name" value="EAL"/>
    <property type="match status" value="1"/>
</dbReference>
<feature type="transmembrane region" description="Helical" evidence="2">
    <location>
        <begin position="12"/>
        <end position="31"/>
    </location>
</feature>
<dbReference type="InterPro" id="IPR029787">
    <property type="entry name" value="Nucleotide_cyclase"/>
</dbReference>
<dbReference type="InterPro" id="IPR001633">
    <property type="entry name" value="EAL_dom"/>
</dbReference>
<dbReference type="PROSITE" id="PS50112">
    <property type="entry name" value="PAS"/>
    <property type="match status" value="1"/>
</dbReference>
<dbReference type="PROSITE" id="PS50883">
    <property type="entry name" value="EAL"/>
    <property type="match status" value="1"/>
</dbReference>
<dbReference type="InterPro" id="IPR000700">
    <property type="entry name" value="PAS-assoc_C"/>
</dbReference>
<accession>A0ABM7YLP5</accession>
<dbReference type="Gene3D" id="3.20.20.450">
    <property type="entry name" value="EAL domain"/>
    <property type="match status" value="1"/>
</dbReference>
<dbReference type="SMART" id="SM00091">
    <property type="entry name" value="PAS"/>
    <property type="match status" value="2"/>
</dbReference>
<proteinExistence type="predicted"/>
<dbReference type="Proteomes" id="UP001057498">
    <property type="component" value="Chromosome"/>
</dbReference>
<dbReference type="InterPro" id="IPR035965">
    <property type="entry name" value="PAS-like_dom_sf"/>
</dbReference>
<dbReference type="Gene3D" id="3.30.70.270">
    <property type="match status" value="1"/>
</dbReference>
<dbReference type="InterPro" id="IPR043128">
    <property type="entry name" value="Rev_trsase/Diguanyl_cyclase"/>
</dbReference>
<protein>
    <recommendedName>
        <fullName evidence="9">PAS domain S-box-containing protein/diguanylate cyclase (GGDEF) domain-containing protein</fullName>
    </recommendedName>
</protein>
<dbReference type="SUPFAM" id="SSF55781">
    <property type="entry name" value="GAF domain-like"/>
    <property type="match status" value="1"/>
</dbReference>
<dbReference type="RefSeq" id="WP_251973405.1">
    <property type="nucleotide sequence ID" value="NZ_AP025730.1"/>
</dbReference>
<dbReference type="Gene3D" id="3.30.450.40">
    <property type="match status" value="1"/>
</dbReference>
<feature type="domain" description="GGDEF" evidence="6">
    <location>
        <begin position="657"/>
        <end position="790"/>
    </location>
</feature>
<feature type="domain" description="PAS" evidence="3">
    <location>
        <begin position="500"/>
        <end position="545"/>
    </location>
</feature>
<evidence type="ECO:0008006" key="9">
    <source>
        <dbReference type="Google" id="ProtNLM"/>
    </source>
</evidence>
<dbReference type="EMBL" id="AP025730">
    <property type="protein sequence ID" value="BDI05365.1"/>
    <property type="molecule type" value="Genomic_DNA"/>
</dbReference>
<dbReference type="CDD" id="cd01949">
    <property type="entry name" value="GGDEF"/>
    <property type="match status" value="1"/>
</dbReference>
<dbReference type="SUPFAM" id="SSF55073">
    <property type="entry name" value="Nucleotide cyclase"/>
    <property type="match status" value="1"/>
</dbReference>
<dbReference type="Gene3D" id="3.30.450.20">
    <property type="entry name" value="PAS domain"/>
    <property type="match status" value="2"/>
</dbReference>
<keyword evidence="2" id="KW-0812">Transmembrane</keyword>
<dbReference type="CDD" id="cd00130">
    <property type="entry name" value="PAS"/>
    <property type="match status" value="1"/>
</dbReference>
<dbReference type="SMART" id="SM00052">
    <property type="entry name" value="EAL"/>
    <property type="match status" value="1"/>
</dbReference>
<evidence type="ECO:0000256" key="1">
    <source>
        <dbReference type="SAM" id="MobiDB-lite"/>
    </source>
</evidence>
<evidence type="ECO:0000313" key="8">
    <source>
        <dbReference type="Proteomes" id="UP001057498"/>
    </source>
</evidence>
<dbReference type="InterPro" id="IPR000160">
    <property type="entry name" value="GGDEF_dom"/>
</dbReference>
<feature type="domain" description="PAC" evidence="4">
    <location>
        <begin position="573"/>
        <end position="625"/>
    </location>
</feature>
<sequence>MKNWPAARQRQYAATALFALVCLGLIAWGHLSWTATLDATVGPRQAIATAQQSVQRAQLYAERLRAGDSTVSAAMVSADLATALYQARLLAEDAPAVADIELPAQLTQARREAATRYLSALQALRNSVQSRLDERPTAPALALRADQGELMSAAMDVELAVHAEHGERLRAQARRTTFTLLLVGGLAAALMWQMHRSQQQRERAVAQLAANERRLSALTTAIPEVSFLIDAEGRYQGAWGPPEKFAAPSDSLLGRSVAEHLPPELAERVMATIRRALETRQPAQMELELDTPAGRRHFEGRAAALPDQDQVVWVSWDITERKLAERRVQVLSRLYSFLSQVNQAIVQTHSEPDLFTRICAMAITQGNFRAAWVLSFDGTAETPESPARTLAQAAASAPGGASPAPEPPAVAARSAWQAIAHGQPHWAQDTWNTPDGQAFDLVALPLRCDTRCDAALVLAHTHLDPADADEQQLFEEVAADIAFARAQYAREAALRDSQERMKLHAAALESTQDGVMVTDLTSTIVSVNRAFTEITGYSEEEVIGQRPQLLQSGRQDSAFYEQMWQTLAAQGHWQGEMWNHRKDGKLYAQWISIATVRDGQGRPSHYVAVFTDTTSHKLTEERLQHMAHYDPLTQLPNRPMVLSRLEHALAAAQRLETQVAVLFIDLDNFKTVNDSLGHDAGDHLLMAVSARLSQRTRREDTLGRLGGDEFVLVMEHLRDQQDAGHVAQDLLHLLDEPFRIGDTSVYVQASIGISLYPNDGHSVGELVRDADAAMYQAKRAGRNTYRYYTGSMTEAAQYRLALDNRLRRALERNEFQLWYQPLYRLSDQRLVGLEALVRLDQPDLPPVGPAIFIPMLEETGQIIALGDWVTREACRQGRAWLDAGLDFGRIAINLSPVEARRGGTDERLRAALAASGLPPDRLELEITESGLMEQGEHAEGFLRSLQAQGVQLAIDDFGTGYSSLAYLKRFPVGKLKIDRSFINDLPGDANDAQLVSTMVTLGRSLGISVLAEGVESSEQLAFLTALGCEAAQGYLFSPPRPAAEAAAWLPRCDAPLPA</sequence>